<keyword evidence="4" id="KW-1185">Reference proteome</keyword>
<dbReference type="InterPro" id="IPR051448">
    <property type="entry name" value="CdaR-like_regulators"/>
</dbReference>
<dbReference type="InterPro" id="IPR042070">
    <property type="entry name" value="PucR_C-HTH_sf"/>
</dbReference>
<dbReference type="Pfam" id="PF07905">
    <property type="entry name" value="PucR"/>
    <property type="match status" value="1"/>
</dbReference>
<dbReference type="InterPro" id="IPR025736">
    <property type="entry name" value="PucR_C-HTH_dom"/>
</dbReference>
<evidence type="ECO:0000313" key="3">
    <source>
        <dbReference type="EMBL" id="AOV08016.1"/>
    </source>
</evidence>
<dbReference type="Pfam" id="PF13556">
    <property type="entry name" value="HTH_30"/>
    <property type="match status" value="1"/>
</dbReference>
<evidence type="ECO:0008006" key="5">
    <source>
        <dbReference type="Google" id="ProtNLM"/>
    </source>
</evidence>
<protein>
    <recommendedName>
        <fullName evidence="5">PucR family transcriptional regulator</fullName>
    </recommendedName>
</protein>
<sequence length="562" mass="64780">MNIEYQVVDESILGTSQQRILRRGVPLQKFLQLDSLFTKSFIPREIDHIVIQRASVIEVKDFKTWILGGELALTTLENFCTIEQQLSLVNQLVKGGASCLAFHPGNNASQEVPIFGETLIYAEESKFPIVLLHAHVTYSDMIETVFKLELMSKEEDIGVSSEINQVLFQFLSQHVNLEQMIERVSNTISSEIILFDVDMTPHASSHDVKDSQVLKTLHSREFRQFINQQNLIKLFMNDNTLHIKISTSEHRLDVILAPINHNYYLKSILCVVGMPNQVLIGKVLNDTVNALKLEKEKTKKINFKLMDRANRALLFDQNKKEASKAFAHLRVTFDEQAAVLLMSMVDNQFTTPKQYETEFSNNLKSRILKYIVTELPKESTALWLKDMLIIYLSQVTPQTRLAVARKVEENISYYFPTVSVTFGLSSKSTTNVIYAYHEAVQAVEEGKRQGKTLTQFDNIGFTKVFTNVTNDYYIKQFYEHTLNPILSLEPVRQHDLLSTLESFMNNNMNYKETADDLFLHPNTVRYRVQQLKKIFQDEAIFEKADTIFELQFALRLLHRNSL</sequence>
<evidence type="ECO:0000259" key="2">
    <source>
        <dbReference type="Pfam" id="PF13556"/>
    </source>
</evidence>
<feature type="domain" description="Purine catabolism PurC-like" evidence="1">
    <location>
        <begin position="50"/>
        <end position="147"/>
    </location>
</feature>
<evidence type="ECO:0000259" key="1">
    <source>
        <dbReference type="Pfam" id="PF07905"/>
    </source>
</evidence>
<dbReference type="EMBL" id="CP017560">
    <property type="protein sequence ID" value="AOV08016.1"/>
    <property type="molecule type" value="Genomic_DNA"/>
</dbReference>
<dbReference type="KEGG" id="surl:BI350_11025"/>
<proteinExistence type="predicted"/>
<reference evidence="3 4" key="1">
    <citation type="submission" date="2016-09" db="EMBL/GenBank/DDBJ databases">
        <title>Complete genome sequence of the Lysinibacillus sphaericus LMG 22257, a specie of Bacillus with ureolytic activity that can effectively biodeposit calcium carbonate.</title>
        <authorList>
            <person name="Yan W."/>
        </authorList>
    </citation>
    <scope>NUCLEOTIDE SEQUENCE [LARGE SCALE GENOMIC DNA]</scope>
    <source>
        <strain evidence="3 4">LMG 22257</strain>
    </source>
</reference>
<dbReference type="PANTHER" id="PTHR33744">
    <property type="entry name" value="CARBOHYDRATE DIACID REGULATOR"/>
    <property type="match status" value="1"/>
</dbReference>
<organism evidence="3 4">
    <name type="scientific">Sporosarcina ureilytica</name>
    <dbReference type="NCBI Taxonomy" id="298596"/>
    <lineage>
        <taxon>Bacteria</taxon>
        <taxon>Bacillati</taxon>
        <taxon>Bacillota</taxon>
        <taxon>Bacilli</taxon>
        <taxon>Bacillales</taxon>
        <taxon>Caryophanaceae</taxon>
        <taxon>Sporosarcina</taxon>
    </lineage>
</organism>
<dbReference type="RefSeq" id="WP_075528163.1">
    <property type="nucleotide sequence ID" value="NZ_CP017560.1"/>
</dbReference>
<gene>
    <name evidence="3" type="ORF">BI350_11025</name>
</gene>
<name>A0A1D8JH36_9BACL</name>
<dbReference type="AlphaFoldDB" id="A0A1D8JH36"/>
<dbReference type="Proteomes" id="UP000185746">
    <property type="component" value="Chromosome"/>
</dbReference>
<dbReference type="Gene3D" id="1.10.10.2840">
    <property type="entry name" value="PucR C-terminal helix-turn-helix domain"/>
    <property type="match status" value="1"/>
</dbReference>
<accession>A0A1D8JH36</accession>
<dbReference type="InterPro" id="IPR012914">
    <property type="entry name" value="PucR_dom"/>
</dbReference>
<feature type="domain" description="PucR C-terminal helix-turn-helix" evidence="2">
    <location>
        <begin position="496"/>
        <end position="556"/>
    </location>
</feature>
<evidence type="ECO:0000313" key="4">
    <source>
        <dbReference type="Proteomes" id="UP000185746"/>
    </source>
</evidence>